<dbReference type="InterPro" id="IPR036855">
    <property type="entry name" value="Znf_CCCH_sf"/>
</dbReference>
<evidence type="ECO:0000259" key="6">
    <source>
        <dbReference type="PROSITE" id="PS50103"/>
    </source>
</evidence>
<dbReference type="CDD" id="cd04481">
    <property type="entry name" value="RPA1_DBD_B_like"/>
    <property type="match status" value="1"/>
</dbReference>
<feature type="region of interest" description="Disordered" evidence="5">
    <location>
        <begin position="535"/>
        <end position="579"/>
    </location>
</feature>
<keyword evidence="1 4" id="KW-0479">Metal-binding</keyword>
<keyword evidence="3 4" id="KW-0862">Zinc</keyword>
<feature type="compositionally biased region" description="Low complexity" evidence="5">
    <location>
        <begin position="542"/>
        <end position="569"/>
    </location>
</feature>
<evidence type="ECO:0000256" key="2">
    <source>
        <dbReference type="ARBA" id="ARBA00022771"/>
    </source>
</evidence>
<feature type="zinc finger region" description="C3H1-type" evidence="4">
    <location>
        <begin position="508"/>
        <end position="535"/>
    </location>
</feature>
<feature type="compositionally biased region" description="Polar residues" evidence="5">
    <location>
        <begin position="570"/>
        <end position="579"/>
    </location>
</feature>
<dbReference type="PROSITE" id="PS50103">
    <property type="entry name" value="ZF_C3H1"/>
    <property type="match status" value="1"/>
</dbReference>
<feature type="domain" description="C3H1-type" evidence="6">
    <location>
        <begin position="508"/>
        <end position="535"/>
    </location>
</feature>
<evidence type="ECO:0000313" key="7">
    <source>
        <dbReference type="EMBL" id="PWA63386.1"/>
    </source>
</evidence>
<organism evidence="7 8">
    <name type="scientific">Artemisia annua</name>
    <name type="common">Sweet wormwood</name>
    <dbReference type="NCBI Taxonomy" id="35608"/>
    <lineage>
        <taxon>Eukaryota</taxon>
        <taxon>Viridiplantae</taxon>
        <taxon>Streptophyta</taxon>
        <taxon>Embryophyta</taxon>
        <taxon>Tracheophyta</taxon>
        <taxon>Spermatophyta</taxon>
        <taxon>Magnoliopsida</taxon>
        <taxon>eudicotyledons</taxon>
        <taxon>Gunneridae</taxon>
        <taxon>Pentapetalae</taxon>
        <taxon>asterids</taxon>
        <taxon>campanulids</taxon>
        <taxon>Asterales</taxon>
        <taxon>Asteraceae</taxon>
        <taxon>Asteroideae</taxon>
        <taxon>Anthemideae</taxon>
        <taxon>Artemisiinae</taxon>
        <taxon>Artemisia</taxon>
    </lineage>
</organism>
<accession>A0A2U1MQ93</accession>
<dbReference type="InterPro" id="IPR000571">
    <property type="entry name" value="Znf_CCCH"/>
</dbReference>
<dbReference type="AlphaFoldDB" id="A0A2U1MQ93"/>
<proteinExistence type="predicted"/>
<dbReference type="EMBL" id="PKPP01004650">
    <property type="protein sequence ID" value="PWA63386.1"/>
    <property type="molecule type" value="Genomic_DNA"/>
</dbReference>
<dbReference type="SMART" id="SM00356">
    <property type="entry name" value="ZnF_C3H1"/>
    <property type="match status" value="1"/>
</dbReference>
<dbReference type="InterPro" id="IPR012340">
    <property type="entry name" value="NA-bd_OB-fold"/>
</dbReference>
<reference evidence="7 8" key="1">
    <citation type="journal article" date="2018" name="Mol. Plant">
        <title>The genome of Artemisia annua provides insight into the evolution of Asteraceae family and artemisinin biosynthesis.</title>
        <authorList>
            <person name="Shen Q."/>
            <person name="Zhang L."/>
            <person name="Liao Z."/>
            <person name="Wang S."/>
            <person name="Yan T."/>
            <person name="Shi P."/>
            <person name="Liu M."/>
            <person name="Fu X."/>
            <person name="Pan Q."/>
            <person name="Wang Y."/>
            <person name="Lv Z."/>
            <person name="Lu X."/>
            <person name="Zhang F."/>
            <person name="Jiang W."/>
            <person name="Ma Y."/>
            <person name="Chen M."/>
            <person name="Hao X."/>
            <person name="Li L."/>
            <person name="Tang Y."/>
            <person name="Lv G."/>
            <person name="Zhou Y."/>
            <person name="Sun X."/>
            <person name="Brodelius P.E."/>
            <person name="Rose J.K.C."/>
            <person name="Tang K."/>
        </authorList>
    </citation>
    <scope>NUCLEOTIDE SEQUENCE [LARGE SCALE GENOMIC DNA]</scope>
    <source>
        <strain evidence="8">cv. Huhao1</strain>
        <tissue evidence="7">Leaf</tissue>
    </source>
</reference>
<comment type="caution">
    <text evidence="7">The sequence shown here is derived from an EMBL/GenBank/DDBJ whole genome shotgun (WGS) entry which is preliminary data.</text>
</comment>
<evidence type="ECO:0000256" key="3">
    <source>
        <dbReference type="ARBA" id="ARBA00022833"/>
    </source>
</evidence>
<dbReference type="Pfam" id="PF00642">
    <property type="entry name" value="zf-CCCH"/>
    <property type="match status" value="1"/>
</dbReference>
<sequence>MTRGNITTFNIIGTIVSIGDPIPFGDNQKRRTVIREDAESHPLECTFFDNWADMFNDINDNRESLGHVVIILQLAKVKYWYEKSQVGNALFGMKIYINSDLPEIVAFKERYKNKDGFDESSCKINHYSPEKTVVMTESFFEQACKKTVGAIRDSDAVNTTLVVYAKIHKIHKEHGWQYLACRRCNTAVKEQATKAGARPSASKKPTYKCEAHGLQVPVPKYKVIVRVIDDTRSASLVQFDKMVHNLVYWRNATSMKVLQKKNSHNDIIMTGDNQPPKQPIDKAYSIASIKACIPSPLDLEKLNYNSWSNLFKCFCRTYDVVHHLEPPASTSTAPPDPFHATNDSLVVMWMYSTISPKLVEMVIDDTTMAHEVWKKLKELFHDNKASRVIQLDNEIRNMAIGTSTVNDYFQDIKSKADRLANLGSPVTDSSLVTYAINGLRAKFPEIARIIRHRETLPTFDQVRSMVLLEESDMAQLSNTLSSTHLSSNSPTVLLATSTNSSKNSTMNTSGIDQCRNFQRGTCTYGSRCKFVHGSHDFRPRINSSGSNSNPKPNGSTSSRGSQSASTSNRGTSVQSKTDQPLVTPYTQIHNFGMAGFSCVNPYMFYQSPVGLGPLQQYSQPNLPSAQFSSLPVQVQQAQAQLQPAQHSQQAHMASTMPTTQQAQYSFQPNFGSPVNIPGSATLYPGSFAYTVPGSIPSQATVLPQVSW</sequence>
<evidence type="ECO:0000256" key="4">
    <source>
        <dbReference type="PROSITE-ProRule" id="PRU00723"/>
    </source>
</evidence>
<dbReference type="Proteomes" id="UP000245207">
    <property type="component" value="Unassembled WGS sequence"/>
</dbReference>
<gene>
    <name evidence="7" type="ORF">CTI12_AA349500</name>
</gene>
<protein>
    <recommendedName>
        <fullName evidence="6">C3H1-type domain-containing protein</fullName>
    </recommendedName>
</protein>
<evidence type="ECO:0000313" key="8">
    <source>
        <dbReference type="Proteomes" id="UP000245207"/>
    </source>
</evidence>
<evidence type="ECO:0000256" key="1">
    <source>
        <dbReference type="ARBA" id="ARBA00022723"/>
    </source>
</evidence>
<keyword evidence="2 4" id="KW-0863">Zinc-finger</keyword>
<dbReference type="GO" id="GO:0008270">
    <property type="term" value="F:zinc ion binding"/>
    <property type="evidence" value="ECO:0007669"/>
    <property type="project" value="UniProtKB-KW"/>
</dbReference>
<dbReference type="Gene3D" id="2.40.50.140">
    <property type="entry name" value="Nucleic acid-binding proteins"/>
    <property type="match status" value="2"/>
</dbReference>
<dbReference type="OrthoDB" id="1699318at2759"/>
<dbReference type="SUPFAM" id="SSF50249">
    <property type="entry name" value="Nucleic acid-binding proteins"/>
    <property type="match status" value="2"/>
</dbReference>
<dbReference type="PANTHER" id="PTHR47481:SF41">
    <property type="entry name" value="COPIA-LIKE POLYPROTEIN_RETROTRANSPOSON"/>
    <property type="match status" value="1"/>
</dbReference>
<evidence type="ECO:0000256" key="5">
    <source>
        <dbReference type="SAM" id="MobiDB-lite"/>
    </source>
</evidence>
<keyword evidence="8" id="KW-1185">Reference proteome</keyword>
<name>A0A2U1MQ93_ARTAN</name>
<dbReference type="SUPFAM" id="SSF90229">
    <property type="entry name" value="CCCH zinc finger"/>
    <property type="match status" value="1"/>
</dbReference>
<dbReference type="Gene3D" id="4.10.1000.10">
    <property type="entry name" value="Zinc finger, CCCH-type"/>
    <property type="match status" value="1"/>
</dbReference>
<dbReference type="PANTHER" id="PTHR47481">
    <property type="match status" value="1"/>
</dbReference>
<dbReference type="Pfam" id="PF14223">
    <property type="entry name" value="Retrotran_gag_2"/>
    <property type="match status" value="1"/>
</dbReference>